<keyword evidence="2" id="KW-1185">Reference proteome</keyword>
<evidence type="ECO:0000313" key="1">
    <source>
        <dbReference type="EMBL" id="EAT59265.1"/>
    </source>
</evidence>
<comment type="caution">
    <text evidence="1">The sequence shown here is derived from an EMBL/GenBank/DDBJ whole genome shotgun (WGS) entry which is preliminary data.</text>
</comment>
<name>Q0YSC6_9CHLB</name>
<accession>Q0YSC6</accession>
<proteinExistence type="predicted"/>
<gene>
    <name evidence="1" type="ORF">CferDRAFT_1272</name>
</gene>
<evidence type="ECO:0000313" key="2">
    <source>
        <dbReference type="Proteomes" id="UP000004162"/>
    </source>
</evidence>
<protein>
    <submittedName>
        <fullName evidence="1">Uncharacterized protein</fullName>
    </submittedName>
</protein>
<dbReference type="Proteomes" id="UP000004162">
    <property type="component" value="Unassembled WGS sequence"/>
</dbReference>
<sequence>MNIDRLSQFALALFITIFSISSYANSESEVLLGLNQTPKTIDIRVATGGCTQKEDFKIDVKKGLTEKSPYSITIYRIKNDYCKAYLPEGVLLSFTKEELGINGLTEFIVTNRFGNTSQHLIVGIQEDHNFLKKVLLDATIQAINMDIKRYKAWIEQASDKVKKAEYKQGLDRLVQEKQKYQTMKPIDYELPKKITLVGQYEGRQILFKGQSKLGPFYNVVASSSPLTKGKEYSFEFYLVYPREYQFPSYYVYVTKAGNE</sequence>
<organism evidence="1 2">
    <name type="scientific">Chlorobium ferrooxidans DSM 13031</name>
    <dbReference type="NCBI Taxonomy" id="377431"/>
    <lineage>
        <taxon>Bacteria</taxon>
        <taxon>Pseudomonadati</taxon>
        <taxon>Chlorobiota</taxon>
        <taxon>Chlorobiia</taxon>
        <taxon>Chlorobiales</taxon>
        <taxon>Chlorobiaceae</taxon>
        <taxon>Chlorobium/Pelodictyon group</taxon>
        <taxon>Chlorobium</taxon>
    </lineage>
</organism>
<reference evidence="1 2" key="1">
    <citation type="submission" date="2006-07" db="EMBL/GenBank/DDBJ databases">
        <title>Annotation of the draft genome assembly of Chlorobium ferroxidans DSM 13031.</title>
        <authorList>
            <consortium name="US DOE Joint Genome Institute (JGI-ORNL)"/>
            <person name="Larimer F."/>
            <person name="Land M."/>
            <person name="Hauser L."/>
        </authorList>
    </citation>
    <scope>NUCLEOTIDE SEQUENCE [LARGE SCALE GENOMIC DNA]</scope>
    <source>
        <strain evidence="1 2">DSM 13031</strain>
    </source>
</reference>
<dbReference type="AlphaFoldDB" id="Q0YSC6"/>
<dbReference type="EMBL" id="AASE01000006">
    <property type="protein sequence ID" value="EAT59265.1"/>
    <property type="molecule type" value="Genomic_DNA"/>
</dbReference>
<reference evidence="1 2" key="2">
    <citation type="submission" date="2006-07" db="EMBL/GenBank/DDBJ databases">
        <title>Sequencing of the draft genome and assembly of Chlorobium ferroxidans DSM 13031.</title>
        <authorList>
            <consortium name="US DOE Joint Genome Institute (JGI-PGF)"/>
            <person name="Copeland A."/>
            <person name="Lucas S."/>
            <person name="Lapidus A."/>
            <person name="Barry K."/>
            <person name="Glavina del Rio T."/>
            <person name="Dalin E."/>
            <person name="Tice H."/>
            <person name="Bruce D."/>
            <person name="Pitluck S."/>
            <person name="Richardson P."/>
        </authorList>
    </citation>
    <scope>NUCLEOTIDE SEQUENCE [LARGE SCALE GENOMIC DNA]</scope>
    <source>
        <strain evidence="1 2">DSM 13031</strain>
    </source>
</reference>